<keyword evidence="2" id="KW-1185">Reference proteome</keyword>
<sequence length="64" mass="6874">MKKAITAVIGIILFVAAYQVTRRQAEYITAQSTITTTPAYVAQPAPSLSASAKNSLAFRFIKPS</sequence>
<name>A0ABR6W112_9BACT</name>
<dbReference type="EMBL" id="VFIA01000003">
    <property type="protein sequence ID" value="MBC3790230.1"/>
    <property type="molecule type" value="Genomic_DNA"/>
</dbReference>
<comment type="caution">
    <text evidence="1">The sequence shown here is derived from an EMBL/GenBank/DDBJ whole genome shotgun (WGS) entry which is preliminary data.</text>
</comment>
<organism evidence="1 2">
    <name type="scientific">Spirosoma utsteinense</name>
    <dbReference type="NCBI Taxonomy" id="2585773"/>
    <lineage>
        <taxon>Bacteria</taxon>
        <taxon>Pseudomonadati</taxon>
        <taxon>Bacteroidota</taxon>
        <taxon>Cytophagia</taxon>
        <taxon>Cytophagales</taxon>
        <taxon>Cytophagaceae</taxon>
        <taxon>Spirosoma</taxon>
    </lineage>
</organism>
<accession>A0ABR6W112</accession>
<evidence type="ECO:0000313" key="1">
    <source>
        <dbReference type="EMBL" id="MBC3790230.1"/>
    </source>
</evidence>
<gene>
    <name evidence="1" type="ORF">FH603_715</name>
</gene>
<dbReference type="RefSeq" id="WP_186736066.1">
    <property type="nucleotide sequence ID" value="NZ_VFIA01000003.1"/>
</dbReference>
<dbReference type="Proteomes" id="UP000700732">
    <property type="component" value="Unassembled WGS sequence"/>
</dbReference>
<proteinExistence type="predicted"/>
<protein>
    <submittedName>
        <fullName evidence="1">Uncharacterized protein</fullName>
    </submittedName>
</protein>
<reference evidence="1 2" key="1">
    <citation type="submission" date="2019-06" db="EMBL/GenBank/DDBJ databases">
        <title>Spirosoma utsteinense sp. nov. isolated from Antarctic ice-free soils.</title>
        <authorList>
            <person name="Tahon G."/>
        </authorList>
    </citation>
    <scope>NUCLEOTIDE SEQUENCE [LARGE SCALE GENOMIC DNA]</scope>
    <source>
        <strain evidence="1 2">LMG 31447</strain>
    </source>
</reference>
<evidence type="ECO:0000313" key="2">
    <source>
        <dbReference type="Proteomes" id="UP000700732"/>
    </source>
</evidence>